<gene>
    <name evidence="11" type="ORF">CKAH01_01372</name>
</gene>
<comment type="function">
    <text evidence="8">Has a dual role in the assembly of mitochondrial ATPase. Acts as a protease that removes N-terminal residues of mitochondrial ATPase CF(0) subunit 6 at the intermembrane space side. Also involved in the correct assembly of the membrane-embedded ATPase CF(0) particle, probably mediating association of subunit 6 with the subunit 9 ring.</text>
</comment>
<evidence type="ECO:0000256" key="7">
    <source>
        <dbReference type="ARBA" id="ARBA00023049"/>
    </source>
</evidence>
<dbReference type="GO" id="GO:0033615">
    <property type="term" value="P:mitochondrial proton-transporting ATP synthase complex assembly"/>
    <property type="evidence" value="ECO:0007669"/>
    <property type="project" value="TreeGrafter"/>
</dbReference>
<evidence type="ECO:0000256" key="9">
    <source>
        <dbReference type="RuleBase" id="RU364057"/>
    </source>
</evidence>
<proteinExistence type="inferred from homology"/>
<dbReference type="Proteomes" id="UP001281614">
    <property type="component" value="Unassembled WGS sequence"/>
</dbReference>
<dbReference type="AlphaFoldDB" id="A0AAD9Y601"/>
<evidence type="ECO:0000256" key="1">
    <source>
        <dbReference type="ARBA" id="ARBA00004137"/>
    </source>
</evidence>
<protein>
    <recommendedName>
        <fullName evidence="3 9">Mitochondrial inner membrane protease ATP23</fullName>
        <ecNumber evidence="9">3.4.24.-</ecNumber>
    </recommendedName>
</protein>
<name>A0AAD9Y601_COLKA</name>
<dbReference type="EC" id="3.4.24.-" evidence="9"/>
<keyword evidence="5 9" id="KW-0479">Metal-binding</keyword>
<dbReference type="GO" id="GO:0005743">
    <property type="term" value="C:mitochondrial inner membrane"/>
    <property type="evidence" value="ECO:0007669"/>
    <property type="project" value="UniProtKB-SubCell"/>
</dbReference>
<feature type="compositionally biased region" description="Basic residues" evidence="10">
    <location>
        <begin position="37"/>
        <end position="51"/>
    </location>
</feature>
<evidence type="ECO:0000256" key="3">
    <source>
        <dbReference type="ARBA" id="ARBA00014615"/>
    </source>
</evidence>
<dbReference type="Pfam" id="PF09768">
    <property type="entry name" value="Peptidase_M76"/>
    <property type="match status" value="1"/>
</dbReference>
<feature type="compositionally biased region" description="Polar residues" evidence="10">
    <location>
        <begin position="11"/>
        <end position="36"/>
    </location>
</feature>
<comment type="subcellular location">
    <subcellularLocation>
        <location evidence="1 9">Mitochondrion inner membrane</location>
        <topology evidence="1 9">Peripheral membrane protein</topology>
        <orientation evidence="1 9">Intermembrane side</orientation>
    </subcellularLocation>
</comment>
<evidence type="ECO:0000256" key="8">
    <source>
        <dbReference type="ARBA" id="ARBA00025322"/>
    </source>
</evidence>
<dbReference type="GO" id="GO:0046872">
    <property type="term" value="F:metal ion binding"/>
    <property type="evidence" value="ECO:0007669"/>
    <property type="project" value="UniProtKB-KW"/>
</dbReference>
<keyword evidence="6 9" id="KW-0378">Hydrolase</keyword>
<evidence type="ECO:0000256" key="5">
    <source>
        <dbReference type="ARBA" id="ARBA00022723"/>
    </source>
</evidence>
<evidence type="ECO:0000256" key="10">
    <source>
        <dbReference type="SAM" id="MobiDB-lite"/>
    </source>
</evidence>
<comment type="caution">
    <text evidence="11">The sequence shown here is derived from an EMBL/GenBank/DDBJ whole genome shotgun (WGS) entry which is preliminary data.</text>
</comment>
<keyword evidence="7 9" id="KW-0482">Metalloprotease</keyword>
<keyword evidence="9" id="KW-0999">Mitochondrion inner membrane</keyword>
<feature type="compositionally biased region" description="Pro residues" evidence="10">
    <location>
        <begin position="76"/>
        <end position="92"/>
    </location>
</feature>
<dbReference type="InterPro" id="IPR019165">
    <property type="entry name" value="Peptidase_M76_ATP23"/>
</dbReference>
<dbReference type="PANTHER" id="PTHR21711:SF0">
    <property type="entry name" value="MITOCHONDRIAL INNER MEMBRANE PROTEASE ATP23 HOMOLOG"/>
    <property type="match status" value="1"/>
</dbReference>
<sequence length="343" mass="39465">MHDAPRLVIDNGQNFRPTSNQPTPSLPQPSSINNSSPRRKPVPRLQSRRKPPPTPQQPYQRSPTMASEAPSSQTQTPPPTTAPAPAPAPPAEGLPRELRNDPARTGFDPQTKWWMNYFNVLTGRMTPEGQFHYREHRYRANGERDCKRCEEHRDWLLAFSPTVRFLNDKIAALNGELDSSNILCRRCPARLTEDGQVHRQSGGFSPAHGILICANEVRDRKHLEDTLSHEMVHAWDHLRWNVDWMGDLDLKHAACTECWRGRETDLEQIRASALSGECRWTREAFTRGNWSLSQQFQDCVRKRAIQSVLNRPRCKDDVQATKVVNQVWESCFNDTRPFDEVYR</sequence>
<accession>A0AAD9Y601</accession>
<evidence type="ECO:0000256" key="4">
    <source>
        <dbReference type="ARBA" id="ARBA00022670"/>
    </source>
</evidence>
<dbReference type="PANTHER" id="PTHR21711">
    <property type="entry name" value="MITOCHONDRIAL INNER MEMBRANE PROTEASE"/>
    <property type="match status" value="1"/>
</dbReference>
<keyword evidence="9" id="KW-0472">Membrane</keyword>
<evidence type="ECO:0000313" key="11">
    <source>
        <dbReference type="EMBL" id="KAK2741945.1"/>
    </source>
</evidence>
<feature type="region of interest" description="Disordered" evidence="10">
    <location>
        <begin position="1"/>
        <end position="106"/>
    </location>
</feature>
<dbReference type="GO" id="GO:0034982">
    <property type="term" value="P:mitochondrial protein processing"/>
    <property type="evidence" value="ECO:0007669"/>
    <property type="project" value="TreeGrafter"/>
</dbReference>
<reference evidence="11" key="1">
    <citation type="submission" date="2023-02" db="EMBL/GenBank/DDBJ databases">
        <title>Colletotrichum kahawae CIFC_Que2 genome sequencing and assembly.</title>
        <authorList>
            <person name="Baroncelli R."/>
        </authorList>
    </citation>
    <scope>NUCLEOTIDE SEQUENCE</scope>
    <source>
        <strain evidence="11">CIFC_Que2</strain>
    </source>
</reference>
<evidence type="ECO:0000313" key="12">
    <source>
        <dbReference type="Proteomes" id="UP001281614"/>
    </source>
</evidence>
<keyword evidence="9" id="KW-0496">Mitochondrion</keyword>
<evidence type="ECO:0000256" key="2">
    <source>
        <dbReference type="ARBA" id="ARBA00009915"/>
    </source>
</evidence>
<dbReference type="GO" id="GO:0004222">
    <property type="term" value="F:metalloendopeptidase activity"/>
    <property type="evidence" value="ECO:0007669"/>
    <property type="project" value="InterPro"/>
</dbReference>
<keyword evidence="12" id="KW-1185">Reference proteome</keyword>
<evidence type="ECO:0000256" key="6">
    <source>
        <dbReference type="ARBA" id="ARBA00022801"/>
    </source>
</evidence>
<dbReference type="EMBL" id="VYYT01000333">
    <property type="protein sequence ID" value="KAK2741945.1"/>
    <property type="molecule type" value="Genomic_DNA"/>
</dbReference>
<organism evidence="11 12">
    <name type="scientific">Colletotrichum kahawae</name>
    <name type="common">Coffee berry disease fungus</name>
    <dbReference type="NCBI Taxonomy" id="34407"/>
    <lineage>
        <taxon>Eukaryota</taxon>
        <taxon>Fungi</taxon>
        <taxon>Dikarya</taxon>
        <taxon>Ascomycota</taxon>
        <taxon>Pezizomycotina</taxon>
        <taxon>Sordariomycetes</taxon>
        <taxon>Hypocreomycetidae</taxon>
        <taxon>Glomerellales</taxon>
        <taxon>Glomerellaceae</taxon>
        <taxon>Colletotrichum</taxon>
        <taxon>Colletotrichum gloeosporioides species complex</taxon>
    </lineage>
</organism>
<comment type="similarity">
    <text evidence="2 9">Belongs to the peptidase M76 family.</text>
</comment>
<keyword evidence="4 9" id="KW-0645">Protease</keyword>